<evidence type="ECO:0000256" key="6">
    <source>
        <dbReference type="PIRNR" id="PIRNR010252"/>
    </source>
</evidence>
<evidence type="ECO:0000256" key="1">
    <source>
        <dbReference type="ARBA" id="ARBA00022490"/>
    </source>
</evidence>
<dbReference type="PIRSF" id="PIRSF010252">
    <property type="entry name" value="ZapC"/>
    <property type="match status" value="1"/>
</dbReference>
<evidence type="ECO:0000256" key="2">
    <source>
        <dbReference type="ARBA" id="ARBA00022618"/>
    </source>
</evidence>
<feature type="domain" description="Cell-division protein ZapC N-terminal" evidence="8">
    <location>
        <begin position="1"/>
        <end position="88"/>
    </location>
</feature>
<keyword evidence="10" id="KW-1185">Reference proteome</keyword>
<keyword evidence="3 5" id="KW-0717">Septation</keyword>
<comment type="function">
    <text evidence="5 6">Contributes to the efficiency of the cell division process by stabilizing the polymeric form of the cell division protein FtsZ. Acts by promoting interactions between FtsZ protofilaments and suppressing the GTPase activity of FtsZ.</text>
</comment>
<keyword evidence="2 5" id="KW-0132">Cell division</keyword>
<name>K6ZR44_9ALTE</name>
<dbReference type="STRING" id="1129793.GPLA_1865"/>
<comment type="similarity">
    <text evidence="5 6">Belongs to the ZapC family.</text>
</comment>
<gene>
    <name evidence="5" type="primary">zapC</name>
    <name evidence="9" type="ORF">GPLA_1865</name>
</gene>
<dbReference type="AlphaFoldDB" id="K6ZR44"/>
<dbReference type="OrthoDB" id="5765005at2"/>
<keyword evidence="1 5" id="KW-0963">Cytoplasm</keyword>
<dbReference type="Pfam" id="PF07126">
    <property type="entry name" value="ZapC_C"/>
    <property type="match status" value="1"/>
</dbReference>
<dbReference type="HAMAP" id="MF_00906">
    <property type="entry name" value="ZapC"/>
    <property type="match status" value="1"/>
</dbReference>
<sequence length="178" mass="19884">MLLPNTNWFWYSHDNELRLDLGDTLTFVVPFALKNLINLPSEKQLFSLEDTEHYVALAENLDSSGVTLTEGQLVQVLLNATAALKFHKPVCMKSWLYKSQATNGVHCQLAMLEAAHDDSAALGQVVVIEQDGTSATCMLISDEFAVSHNKTLSQFDIIKVMNDRLIPYLADIPVYKRA</sequence>
<dbReference type="Proteomes" id="UP000006322">
    <property type="component" value="Unassembled WGS sequence"/>
</dbReference>
<comment type="subunit">
    <text evidence="5">Interacts directly with FtsZ.</text>
</comment>
<protein>
    <recommendedName>
        <fullName evidence="5 6">Cell division protein ZapC</fullName>
    </recommendedName>
</protein>
<dbReference type="GO" id="GO:0005737">
    <property type="term" value="C:cytoplasm"/>
    <property type="evidence" value="ECO:0007669"/>
    <property type="project" value="UniProtKB-SubCell"/>
</dbReference>
<accession>K6ZR44</accession>
<dbReference type="RefSeq" id="WP_007104557.1">
    <property type="nucleotide sequence ID" value="NZ_BAER01000044.1"/>
</dbReference>
<evidence type="ECO:0000256" key="5">
    <source>
        <dbReference type="HAMAP-Rule" id="MF_00906"/>
    </source>
</evidence>
<dbReference type="GO" id="GO:0000917">
    <property type="term" value="P:division septum assembly"/>
    <property type="evidence" value="ECO:0007669"/>
    <property type="project" value="UniProtKB-KW"/>
</dbReference>
<organism evidence="9 10">
    <name type="scientific">Paraglaciecola polaris LMG 21857</name>
    <dbReference type="NCBI Taxonomy" id="1129793"/>
    <lineage>
        <taxon>Bacteria</taxon>
        <taxon>Pseudomonadati</taxon>
        <taxon>Pseudomonadota</taxon>
        <taxon>Gammaproteobacteria</taxon>
        <taxon>Alteromonadales</taxon>
        <taxon>Alteromonadaceae</taxon>
        <taxon>Paraglaciecola</taxon>
    </lineage>
</organism>
<evidence type="ECO:0000259" key="7">
    <source>
        <dbReference type="Pfam" id="PF07126"/>
    </source>
</evidence>
<dbReference type="GO" id="GO:0043093">
    <property type="term" value="P:FtsZ-dependent cytokinesis"/>
    <property type="evidence" value="ECO:0007669"/>
    <property type="project" value="UniProtKB-UniRule"/>
</dbReference>
<keyword evidence="4 5" id="KW-0131">Cell cycle</keyword>
<dbReference type="InterPro" id="IPR009809">
    <property type="entry name" value="ZapC"/>
</dbReference>
<comment type="caution">
    <text evidence="9">The sequence shown here is derived from an EMBL/GenBank/DDBJ whole genome shotgun (WGS) entry which is preliminary data.</text>
</comment>
<evidence type="ECO:0000313" key="10">
    <source>
        <dbReference type="Proteomes" id="UP000006322"/>
    </source>
</evidence>
<dbReference type="Pfam" id="PF21083">
    <property type="entry name" value="ZapC_N"/>
    <property type="match status" value="1"/>
</dbReference>
<dbReference type="InterPro" id="IPR048372">
    <property type="entry name" value="ZapC_C"/>
</dbReference>
<proteinExistence type="inferred from homology"/>
<dbReference type="EMBL" id="BAER01000044">
    <property type="protein sequence ID" value="GAC32772.1"/>
    <property type="molecule type" value="Genomic_DNA"/>
</dbReference>
<evidence type="ECO:0000313" key="9">
    <source>
        <dbReference type="EMBL" id="GAC32772.1"/>
    </source>
</evidence>
<evidence type="ECO:0000256" key="4">
    <source>
        <dbReference type="ARBA" id="ARBA00023306"/>
    </source>
</evidence>
<feature type="domain" description="Cell-division protein ZapC C-terminal" evidence="7">
    <location>
        <begin position="89"/>
        <end position="169"/>
    </location>
</feature>
<reference evidence="10" key="1">
    <citation type="journal article" date="2014" name="Environ. Microbiol.">
        <title>Comparative genomics of the marine bacterial genus Glaciecola reveals the high degree of genomic diversity and genomic characteristic for cold adaptation.</title>
        <authorList>
            <person name="Qin Q.L."/>
            <person name="Xie B.B."/>
            <person name="Yu Y."/>
            <person name="Shu Y.L."/>
            <person name="Rong J.C."/>
            <person name="Zhang Y.J."/>
            <person name="Zhao D.L."/>
            <person name="Chen X.L."/>
            <person name="Zhang X.Y."/>
            <person name="Chen B."/>
            <person name="Zhou B.C."/>
            <person name="Zhang Y.Z."/>
        </authorList>
    </citation>
    <scope>NUCLEOTIDE SEQUENCE [LARGE SCALE GENOMIC DNA]</scope>
    <source>
        <strain evidence="10">LMG 21857</strain>
    </source>
</reference>
<evidence type="ECO:0000259" key="8">
    <source>
        <dbReference type="Pfam" id="PF21083"/>
    </source>
</evidence>
<dbReference type="InterPro" id="IPR048373">
    <property type="entry name" value="ZapC_N"/>
</dbReference>
<comment type="subcellular location">
    <subcellularLocation>
        <location evidence="5 6">Cytoplasm</location>
    </subcellularLocation>
</comment>
<evidence type="ECO:0000256" key="3">
    <source>
        <dbReference type="ARBA" id="ARBA00023210"/>
    </source>
</evidence>